<keyword evidence="8 15" id="KW-0472">Membrane</keyword>
<protein>
    <recommendedName>
        <fullName evidence="2">Thromboxane A2 receptor</fullName>
    </recommendedName>
    <alternativeName>
        <fullName evidence="13">Prostanoid TP receptor</fullName>
    </alternativeName>
</protein>
<keyword evidence="5 15" id="KW-0812">Transmembrane</keyword>
<dbReference type="GO" id="GO:0005886">
    <property type="term" value="C:plasma membrane"/>
    <property type="evidence" value="ECO:0007669"/>
    <property type="project" value="UniProtKB-SubCell"/>
</dbReference>
<feature type="domain" description="G-protein coupled receptors family 1 profile" evidence="16">
    <location>
        <begin position="54"/>
        <end position="335"/>
    </location>
</feature>
<feature type="transmembrane region" description="Helical" evidence="15">
    <location>
        <begin position="276"/>
        <end position="296"/>
    </location>
</feature>
<dbReference type="GO" id="GO:0004960">
    <property type="term" value="F:thromboxane receptor activity"/>
    <property type="evidence" value="ECO:0007669"/>
    <property type="project" value="UniProtKB-ARBA"/>
</dbReference>
<feature type="region of interest" description="Disordered" evidence="14">
    <location>
        <begin position="712"/>
        <end position="848"/>
    </location>
</feature>
<keyword evidence="12" id="KW-0807">Transducer</keyword>
<dbReference type="Proteomes" id="UP001233172">
    <property type="component" value="Unassembled WGS sequence"/>
</dbReference>
<feature type="region of interest" description="Disordered" evidence="14">
    <location>
        <begin position="593"/>
        <end position="637"/>
    </location>
</feature>
<evidence type="ECO:0000259" key="16">
    <source>
        <dbReference type="PROSITE" id="PS50262"/>
    </source>
</evidence>
<dbReference type="SUPFAM" id="SSF81321">
    <property type="entry name" value="Family A G protein-coupled receptor-like"/>
    <property type="match status" value="1"/>
</dbReference>
<name>A0AAD8FNK5_BIOPF</name>
<feature type="compositionally biased region" description="Polar residues" evidence="14">
    <location>
        <begin position="608"/>
        <end position="618"/>
    </location>
</feature>
<keyword evidence="7" id="KW-0297">G-protein coupled receptor</keyword>
<dbReference type="AlphaFoldDB" id="A0AAD8FNK5"/>
<feature type="transmembrane region" description="Helical" evidence="15">
    <location>
        <begin position="156"/>
        <end position="177"/>
    </location>
</feature>
<feature type="compositionally biased region" description="Polar residues" evidence="14">
    <location>
        <begin position="712"/>
        <end position="722"/>
    </location>
</feature>
<dbReference type="InterPro" id="IPR017452">
    <property type="entry name" value="GPCR_Rhodpsn_7TM"/>
</dbReference>
<reference evidence="17" key="1">
    <citation type="journal article" date="2023" name="PLoS Negl. Trop. Dis.">
        <title>A genome sequence for Biomphalaria pfeifferi, the major vector snail for the human-infecting parasite Schistosoma mansoni.</title>
        <authorList>
            <person name="Bu L."/>
            <person name="Lu L."/>
            <person name="Laidemitt M.R."/>
            <person name="Zhang S.M."/>
            <person name="Mutuku M."/>
            <person name="Mkoji G."/>
            <person name="Steinauer M."/>
            <person name="Loker E.S."/>
        </authorList>
    </citation>
    <scope>NUCLEOTIDE SEQUENCE</scope>
    <source>
        <strain evidence="17">KasaAsao</strain>
    </source>
</reference>
<organism evidence="17 18">
    <name type="scientific">Biomphalaria pfeifferi</name>
    <name type="common">Bloodfluke planorb</name>
    <name type="synonym">Freshwater snail</name>
    <dbReference type="NCBI Taxonomy" id="112525"/>
    <lineage>
        <taxon>Eukaryota</taxon>
        <taxon>Metazoa</taxon>
        <taxon>Spiralia</taxon>
        <taxon>Lophotrochozoa</taxon>
        <taxon>Mollusca</taxon>
        <taxon>Gastropoda</taxon>
        <taxon>Heterobranchia</taxon>
        <taxon>Euthyneura</taxon>
        <taxon>Panpulmonata</taxon>
        <taxon>Hygrophila</taxon>
        <taxon>Lymnaeoidea</taxon>
        <taxon>Planorbidae</taxon>
        <taxon>Biomphalaria</taxon>
    </lineage>
</organism>
<keyword evidence="18" id="KW-1185">Reference proteome</keyword>
<evidence type="ECO:0000256" key="15">
    <source>
        <dbReference type="SAM" id="Phobius"/>
    </source>
</evidence>
<proteinExistence type="predicted"/>
<feature type="compositionally biased region" description="Basic and acidic residues" evidence="14">
    <location>
        <begin position="810"/>
        <end position="826"/>
    </location>
</feature>
<feature type="compositionally biased region" description="Basic and acidic residues" evidence="14">
    <location>
        <begin position="723"/>
        <end position="739"/>
    </location>
</feature>
<keyword evidence="10 17" id="KW-0675">Receptor</keyword>
<dbReference type="GO" id="GO:0007204">
    <property type="term" value="P:positive regulation of cytosolic calcium ion concentration"/>
    <property type="evidence" value="ECO:0007669"/>
    <property type="project" value="TreeGrafter"/>
</dbReference>
<dbReference type="PRINTS" id="PR00237">
    <property type="entry name" value="GPCRRHODOPSN"/>
</dbReference>
<dbReference type="Pfam" id="PF00001">
    <property type="entry name" value="7tm_1"/>
    <property type="match status" value="1"/>
</dbReference>
<comment type="subcellular location">
    <subcellularLocation>
        <location evidence="1">Cell membrane</location>
        <topology evidence="1">Multi-pass membrane protein</topology>
    </subcellularLocation>
</comment>
<evidence type="ECO:0000256" key="7">
    <source>
        <dbReference type="ARBA" id="ARBA00023040"/>
    </source>
</evidence>
<feature type="region of interest" description="Disordered" evidence="14">
    <location>
        <begin position="481"/>
        <end position="507"/>
    </location>
</feature>
<feature type="transmembrane region" description="Helical" evidence="15">
    <location>
        <begin position="207"/>
        <end position="232"/>
    </location>
</feature>
<evidence type="ECO:0000313" key="18">
    <source>
        <dbReference type="Proteomes" id="UP001233172"/>
    </source>
</evidence>
<evidence type="ECO:0000256" key="6">
    <source>
        <dbReference type="ARBA" id="ARBA00022989"/>
    </source>
</evidence>
<sequence>MEVNNSGIAFDSGDATNMTLWTNMSHWTNGSLVIPPAGATIASPIIMCLAGVMGNILALIILHRTRLESQRLMFHSLVAGLVWNDLIGILLTTPATLASYINDMKMPGGHHLCKFNGFAMVCFGLSTPLIVSAMAIERFLFVKYTFFYTKHCAPGAARLVILCIWGFVLFFGLLPMFGFGDYVLQYPQTWCFMNFRTTDPVLASYGYIYSCLNLLLVMVMVVCNLVVVVTLARVRDYRRKHSTCSTNAVISADAGVDDQYRQQAIARRRKQKDIELQMIVVMCAITTIFAVCWVPLMVHISMTLAMASSGTANHVLGLVAIRLASINQTLNPWLYVILRRTLIVKVKKWLCRWKRYLRKRPNSSQLPVGRRQQYVHVRHQLCHRNNFVGGNIEESMSDSMRKSIQQAIPAAMSLPDVMMVNTGRRELSMMLPDVAKAQSYGGRVSHSYSAGNVSSCVVCQAQAVVFCRDCYLEKLGLKEQTPDRESSDCHGKHCQEQENNKSEDRNSKNSKCIDYLRCLQIDGALCSNCQPALCENHEHLENGRCAHDVDLMPSKDSKEKNCERFELNSSFNRKRIQDACNESSSLLGRSGVFRLSQHRHPPREPLKSTASIKSTKSPNHNDRSGRHPSAASGEWVLGTDEIKKRDRVLSNPHDHADVHPEEMDEYDDVFDETYDMLDKRKYSTTDDNCFSSMPTESVCVSESVNTCKYTRTKQNVPTSSSTRTHDVPVRPSSELRHNDPQTNAQSAHTKNVPTTSGDRKNRKQTEPRGANSAASQRNEAFDGSSSRSSSSALDDEVSSGIFSAESPVRNSKEMPKPKWLKKKESQSELLPDELAAVKQPARRVKSYN</sequence>
<evidence type="ECO:0000256" key="1">
    <source>
        <dbReference type="ARBA" id="ARBA00004651"/>
    </source>
</evidence>
<evidence type="ECO:0000256" key="11">
    <source>
        <dbReference type="ARBA" id="ARBA00023180"/>
    </source>
</evidence>
<keyword evidence="9" id="KW-1015">Disulfide bond</keyword>
<evidence type="ECO:0000313" key="17">
    <source>
        <dbReference type="EMBL" id="KAK0069394.1"/>
    </source>
</evidence>
<evidence type="ECO:0000256" key="2">
    <source>
        <dbReference type="ARBA" id="ARBA00017628"/>
    </source>
</evidence>
<evidence type="ECO:0000256" key="13">
    <source>
        <dbReference type="ARBA" id="ARBA00029815"/>
    </source>
</evidence>
<accession>A0AAD8FNK5</accession>
<dbReference type="PANTHER" id="PTHR11866:SF16">
    <property type="entry name" value="PROSTAGLANDIN E2 RECEPTOR EP4 SUBTYPE-LIKE PROTEIN"/>
    <property type="match status" value="1"/>
</dbReference>
<dbReference type="PANTHER" id="PTHR11866">
    <property type="entry name" value="G-PROTEIN COUPLED RECEPTOR FAMILY 1 MEMBER"/>
    <property type="match status" value="1"/>
</dbReference>
<dbReference type="CDD" id="cd14981">
    <property type="entry name" value="7tmA_Prostanoid_R"/>
    <property type="match status" value="1"/>
</dbReference>
<feature type="transmembrane region" description="Helical" evidence="15">
    <location>
        <begin position="41"/>
        <end position="62"/>
    </location>
</feature>
<dbReference type="InterPro" id="IPR000276">
    <property type="entry name" value="GPCR_Rhodpsn"/>
</dbReference>
<dbReference type="GO" id="GO:0007189">
    <property type="term" value="P:adenylate cyclase-activating G protein-coupled receptor signaling pathway"/>
    <property type="evidence" value="ECO:0007669"/>
    <property type="project" value="TreeGrafter"/>
</dbReference>
<comment type="caution">
    <text evidence="17">The sequence shown here is derived from an EMBL/GenBank/DDBJ whole genome shotgun (WGS) entry which is preliminary data.</text>
</comment>
<evidence type="ECO:0000256" key="3">
    <source>
        <dbReference type="ARBA" id="ARBA00022475"/>
    </source>
</evidence>
<keyword evidence="4" id="KW-0597">Phosphoprotein</keyword>
<evidence type="ECO:0000256" key="9">
    <source>
        <dbReference type="ARBA" id="ARBA00023157"/>
    </source>
</evidence>
<evidence type="ECO:0000256" key="12">
    <source>
        <dbReference type="ARBA" id="ARBA00023224"/>
    </source>
</evidence>
<dbReference type="PRINTS" id="PR01788">
    <property type="entry name" value="PROSTANOIDR"/>
</dbReference>
<evidence type="ECO:0000256" key="5">
    <source>
        <dbReference type="ARBA" id="ARBA00022692"/>
    </source>
</evidence>
<keyword evidence="11" id="KW-0325">Glycoprotein</keyword>
<feature type="compositionally biased region" description="Low complexity" evidence="14">
    <location>
        <begin position="782"/>
        <end position="792"/>
    </location>
</feature>
<evidence type="ECO:0000256" key="10">
    <source>
        <dbReference type="ARBA" id="ARBA00023170"/>
    </source>
</evidence>
<keyword evidence="3" id="KW-1003">Cell membrane</keyword>
<feature type="compositionally biased region" description="Polar residues" evidence="14">
    <location>
        <begin position="740"/>
        <end position="756"/>
    </location>
</feature>
<dbReference type="Gene3D" id="1.20.1070.10">
    <property type="entry name" value="Rhodopsin 7-helix transmembrane proteins"/>
    <property type="match status" value="1"/>
</dbReference>
<gene>
    <name evidence="17" type="ORF">Bpfe_000571</name>
</gene>
<reference evidence="17" key="2">
    <citation type="submission" date="2023-04" db="EMBL/GenBank/DDBJ databases">
        <authorList>
            <person name="Bu L."/>
            <person name="Lu L."/>
            <person name="Laidemitt M.R."/>
            <person name="Zhang S.M."/>
            <person name="Mutuku M."/>
            <person name="Mkoji G."/>
            <person name="Steinauer M."/>
            <person name="Loker E.S."/>
        </authorList>
    </citation>
    <scope>NUCLEOTIDE SEQUENCE</scope>
    <source>
        <strain evidence="17">KasaAsao</strain>
        <tissue evidence="17">Whole Snail</tissue>
    </source>
</reference>
<dbReference type="PROSITE" id="PS50262">
    <property type="entry name" value="G_PROTEIN_RECEP_F1_2"/>
    <property type="match status" value="1"/>
</dbReference>
<feature type="compositionally biased region" description="Basic and acidic residues" evidence="14">
    <location>
        <begin position="757"/>
        <end position="766"/>
    </location>
</feature>
<evidence type="ECO:0000256" key="8">
    <source>
        <dbReference type="ARBA" id="ARBA00023136"/>
    </source>
</evidence>
<keyword evidence="6 15" id="KW-1133">Transmembrane helix</keyword>
<dbReference type="FunFam" id="1.20.1070.10:FF:000163">
    <property type="entry name" value="Thromboxane A2 receptor"/>
    <property type="match status" value="1"/>
</dbReference>
<dbReference type="InterPro" id="IPR008365">
    <property type="entry name" value="Prostanoid_rcpt"/>
</dbReference>
<evidence type="ECO:0000256" key="4">
    <source>
        <dbReference type="ARBA" id="ARBA00022553"/>
    </source>
</evidence>
<feature type="transmembrane region" description="Helical" evidence="15">
    <location>
        <begin position="117"/>
        <end position="136"/>
    </location>
</feature>
<feature type="transmembrane region" description="Helical" evidence="15">
    <location>
        <begin position="74"/>
        <end position="97"/>
    </location>
</feature>
<evidence type="ECO:0000256" key="14">
    <source>
        <dbReference type="SAM" id="MobiDB-lite"/>
    </source>
</evidence>
<dbReference type="EMBL" id="JASAOG010000002">
    <property type="protein sequence ID" value="KAK0069394.1"/>
    <property type="molecule type" value="Genomic_DNA"/>
</dbReference>